<evidence type="ECO:0000313" key="8">
    <source>
        <dbReference type="Proteomes" id="UP000887575"/>
    </source>
</evidence>
<feature type="compositionally biased region" description="Basic and acidic residues" evidence="5">
    <location>
        <begin position="2189"/>
        <end position="2206"/>
    </location>
</feature>
<keyword evidence="8" id="KW-1185">Reference proteome</keyword>
<feature type="domain" description="PIK helical" evidence="7">
    <location>
        <begin position="1488"/>
        <end position="1663"/>
    </location>
</feature>
<accession>A0AAF3F1R2</accession>
<dbReference type="Gene3D" id="1.25.40.70">
    <property type="entry name" value="Phosphatidylinositol 3-kinase, accessory domain (PIK)"/>
    <property type="match status" value="1"/>
</dbReference>
<dbReference type="SMART" id="SM00145">
    <property type="entry name" value="PI3Ka"/>
    <property type="match status" value="1"/>
</dbReference>
<dbReference type="SUPFAM" id="SSF56112">
    <property type="entry name" value="Protein kinase-like (PK-like)"/>
    <property type="match status" value="1"/>
</dbReference>
<feature type="compositionally biased region" description="Basic and acidic residues" evidence="5">
    <location>
        <begin position="2168"/>
        <end position="2177"/>
    </location>
</feature>
<protein>
    <recommendedName>
        <fullName evidence="2">1-phosphatidylinositol 4-kinase</fullName>
        <ecNumber evidence="2">2.7.1.67</ecNumber>
    </recommendedName>
</protein>
<dbReference type="InterPro" id="IPR016024">
    <property type="entry name" value="ARM-type_fold"/>
</dbReference>
<dbReference type="GO" id="GO:0046854">
    <property type="term" value="P:phosphatidylinositol phosphate biosynthetic process"/>
    <property type="evidence" value="ECO:0007669"/>
    <property type="project" value="InterPro"/>
</dbReference>
<reference evidence="9" key="1">
    <citation type="submission" date="2024-02" db="UniProtKB">
        <authorList>
            <consortium name="WormBaseParasite"/>
        </authorList>
    </citation>
    <scope>IDENTIFICATION</scope>
</reference>
<dbReference type="InterPro" id="IPR036940">
    <property type="entry name" value="PI3/4_kinase_cat_sf"/>
</dbReference>
<keyword evidence="3" id="KW-0808">Transferase</keyword>
<dbReference type="InterPro" id="IPR011009">
    <property type="entry name" value="Kinase-like_dom_sf"/>
</dbReference>
<evidence type="ECO:0000313" key="9">
    <source>
        <dbReference type="WBParaSite" id="MBELARI_LOCUS19649"/>
    </source>
</evidence>
<evidence type="ECO:0000259" key="7">
    <source>
        <dbReference type="PROSITE" id="PS51545"/>
    </source>
</evidence>
<feature type="domain" description="PI3K/PI4K catalytic" evidence="6">
    <location>
        <begin position="1769"/>
        <end position="2042"/>
    </location>
</feature>
<dbReference type="EC" id="2.7.1.67" evidence="2"/>
<dbReference type="Pfam" id="PF00454">
    <property type="entry name" value="PI3_PI4_kinase"/>
    <property type="match status" value="1"/>
</dbReference>
<dbReference type="InterPro" id="IPR045495">
    <property type="entry name" value="PI4K_N"/>
</dbReference>
<comment type="similarity">
    <text evidence="1">Belongs to the PI3/PI4-kinase family. Type III PI4K subfamily.</text>
</comment>
<proteinExistence type="inferred from homology"/>
<evidence type="ECO:0000256" key="2">
    <source>
        <dbReference type="ARBA" id="ARBA00012169"/>
    </source>
</evidence>
<name>A0AAF3F1R2_9BILA</name>
<dbReference type="Proteomes" id="UP000887575">
    <property type="component" value="Unassembled WGS sequence"/>
</dbReference>
<dbReference type="Gene3D" id="3.30.1010.10">
    <property type="entry name" value="Phosphatidylinositol 3-kinase Catalytic Subunit, Chain A, domain 4"/>
    <property type="match status" value="1"/>
</dbReference>
<evidence type="ECO:0000256" key="5">
    <source>
        <dbReference type="SAM" id="MobiDB-lite"/>
    </source>
</evidence>
<dbReference type="PANTHER" id="PTHR10048:SF15">
    <property type="entry name" value="PHOSPHATIDYLINOSITOL 4-KINASE ALPHA"/>
    <property type="match status" value="1"/>
</dbReference>
<dbReference type="GO" id="GO:0048015">
    <property type="term" value="P:phosphatidylinositol-mediated signaling"/>
    <property type="evidence" value="ECO:0007669"/>
    <property type="project" value="TreeGrafter"/>
</dbReference>
<organism evidence="8 9">
    <name type="scientific">Mesorhabditis belari</name>
    <dbReference type="NCBI Taxonomy" id="2138241"/>
    <lineage>
        <taxon>Eukaryota</taxon>
        <taxon>Metazoa</taxon>
        <taxon>Ecdysozoa</taxon>
        <taxon>Nematoda</taxon>
        <taxon>Chromadorea</taxon>
        <taxon>Rhabditida</taxon>
        <taxon>Rhabditina</taxon>
        <taxon>Rhabditomorpha</taxon>
        <taxon>Rhabditoidea</taxon>
        <taxon>Rhabditidae</taxon>
        <taxon>Mesorhabditinae</taxon>
        <taxon>Mesorhabditis</taxon>
    </lineage>
</organism>
<feature type="compositionally biased region" description="Basic residues" evidence="5">
    <location>
        <begin position="2255"/>
        <end position="2267"/>
    </location>
</feature>
<evidence type="ECO:0000259" key="6">
    <source>
        <dbReference type="PROSITE" id="PS50290"/>
    </source>
</evidence>
<dbReference type="Pfam" id="PF19274">
    <property type="entry name" value="PI4K_N"/>
    <property type="match status" value="2"/>
</dbReference>
<keyword evidence="4" id="KW-0418">Kinase</keyword>
<dbReference type="PROSITE" id="PS00916">
    <property type="entry name" value="PI3_4_KINASE_2"/>
    <property type="match status" value="1"/>
</dbReference>
<dbReference type="InterPro" id="IPR018936">
    <property type="entry name" value="PI3/4_kinase_CS"/>
</dbReference>
<dbReference type="GO" id="GO:0004430">
    <property type="term" value="F:1-phosphatidylinositol 4-kinase activity"/>
    <property type="evidence" value="ECO:0007669"/>
    <property type="project" value="UniProtKB-EC"/>
</dbReference>
<dbReference type="FunFam" id="3.30.1010.10:FF:000009">
    <property type="entry name" value="Phosphatidylinositol 4-kinase, catalytic, alpha"/>
    <property type="match status" value="1"/>
</dbReference>
<dbReference type="InterPro" id="IPR042236">
    <property type="entry name" value="PI3K_accessory_sf"/>
</dbReference>
<dbReference type="PROSITE" id="PS51545">
    <property type="entry name" value="PIK_HELICAL"/>
    <property type="match status" value="1"/>
</dbReference>
<dbReference type="Pfam" id="PF00613">
    <property type="entry name" value="PI3Ka"/>
    <property type="match status" value="1"/>
</dbReference>
<dbReference type="SUPFAM" id="SSF48371">
    <property type="entry name" value="ARM repeat"/>
    <property type="match status" value="2"/>
</dbReference>
<dbReference type="Gene3D" id="1.10.1070.11">
    <property type="entry name" value="Phosphatidylinositol 3-/4-kinase, catalytic domain"/>
    <property type="match status" value="1"/>
</dbReference>
<dbReference type="InterPro" id="IPR000403">
    <property type="entry name" value="PI3/4_kinase_cat_dom"/>
</dbReference>
<dbReference type="GO" id="GO:0005737">
    <property type="term" value="C:cytoplasm"/>
    <property type="evidence" value="ECO:0007669"/>
    <property type="project" value="TreeGrafter"/>
</dbReference>
<dbReference type="GO" id="GO:0005886">
    <property type="term" value="C:plasma membrane"/>
    <property type="evidence" value="ECO:0007669"/>
    <property type="project" value="TreeGrafter"/>
</dbReference>
<feature type="compositionally biased region" description="Basic and acidic residues" evidence="5">
    <location>
        <begin position="2216"/>
        <end position="2254"/>
    </location>
</feature>
<dbReference type="FunFam" id="1.10.1070.11:FF:000005">
    <property type="entry name" value="Phosphatidylinositol 4-kinase, catalytic, alpha"/>
    <property type="match status" value="1"/>
</dbReference>
<dbReference type="PANTHER" id="PTHR10048">
    <property type="entry name" value="PHOSPHATIDYLINOSITOL KINASE"/>
    <property type="match status" value="1"/>
</dbReference>
<evidence type="ECO:0000256" key="3">
    <source>
        <dbReference type="ARBA" id="ARBA00022679"/>
    </source>
</evidence>
<dbReference type="PROSITE" id="PS00915">
    <property type="entry name" value="PI3_4_KINASE_1"/>
    <property type="match status" value="1"/>
</dbReference>
<sequence length="2267" mass="258095">MREIDDFVFRNLYYTAICLAKIQKKNVFEIKRILLNRVELTDAEHLHLNHNLRAAFSATGIYLLFSNGRFIEDLLPTLLKALQALPHCKWIDDGLMNKRDKVPIFEQFAFCFNTILSDLAARHLLQQEEILRAQLDTLACAVDEILEVIDEKMPSTQSKLNAIKLLCLVLGLLRSFGRCSSDWETPLISYIFPIDTGKQQQSDGEKPAPKRIDSIRLSTENENLPGYDLQEKEGDPNRLKHMYNRHGSSFTTSQKSYFAIKPKHLEALFDSIQRLIKPNVLTQLDVFAIEVYSSGSLKRFPYRSISEMVTLCCLTVLRDVIQPFSVLSSDCPVTREFAKELHAFVAEILKRNNDLRSLSVSEENKRSHQHLIEPINRGRIAIMAHSVALELIVWAAIDDIDSDSVCNQMSERLFHTSTNRIPLSQLPLFYRALSALGGLAEKFPSVATTTVIPNLTKFLLEPAPLLTKLAGELNEYHRGDPGELRDEENLRKRRQALEKLRNVAISALCRSLKSSLKVDANSIRACLAGTSSKLYACSKAEINFVVTLVIENAILLLGGIGQAQANSEEVPELILQIFLQRFSNPPSPLDTLIVQCLAQMWTAGCRRIHDGIMKLFGQVTIESSNRVYNDKSEGLDQRYSRVSLAVDNALMRMAETIEDDDDKQALLIRLLELFVQLGLEGKRVGEKVSKSTVKASTSAGNLGVLIPKIATLVSRMPPVSNPSVRLRNLFRDFWFFCTILGFDVQYSGLWPEEWYNAVCIVATKSPVLTAQENLRSELIENAPVKGDAITPTDLQEMRNGVSAELEHPPDVVGFVNRMDFAQCVYLLSVLRMEKMRVQNATHLNAVPEFFKYLEDRAIRKDKTMIWQCFLAGAVVVFNAYLDVEKKRSGPSVQTRLEYHAQFLLMQFNHNLREVRRCADQCLSRLIDRFPHLLWNPTVLTTALRLLQALESSVDKEETTFSLSGLDWTIQLLDSPEARRSTVRDFRVRCEQILTEAMKWAPNATSSHLIEYQSQFDASLDGSIRQTIEGHGGEGEKIYQRGLRMRPLYIGLIRGRLAEARSGHDNTGTMTEAQAESYLINRLEEDFERACKTGADEEMKNSVMLLTALFVTLRERNDRILGILVRTPLKNFTESTLELCLLSWSWLLAARKDVQMRFLQELSQSWAWCARLGLGIFEREIPNPSPLCEQIQQPRRPPFLAPHRAWINFIAERVDVAKYSSREELDVVEGMFASTISLSVGSAQSQSTVRSPIGSVAIEHNVLLTRHVEAVGLRFRLLTCVLSMLQGDANNHRLSNNILRQRVYASALHYFTLPPQGLTQTPAALKNDIRLLIQFWQAMYSDAKYLKKERFNQNDEENGFSASVQQLFSQSDPTSARAVSYQTWHAAATLPTNYANTLTIVSSQRSLLTNAARTSRKTDQQQSNSSDVEKQVRAYMKKRNLILMLVANEIERLCAWLHPLGEGTEDGMTTVEQWLKSTFPDARAEQKLLKDSARLAWEISPELAIFLPSRFRNCPNLRTTVQQLVRVGPDLVAHLPEALSYFLGDPSIFESAEISHVLTWATSTPVMALSLLTPRQYPQHPVTVQYAVRVLRSYPADTLLIYIPQLVQAIRHDSMGYVAELLVWLAGHSQLLAHQLLWNMQTNMYLDEDSKQTDPVLFDPLTDISRKILSRLEGSHKRFYDAEFALFHQLTAISGTIKPYPKGEQRKKACLKSLAEVKLETIAYLPSNPEAILLGIDYASGTPMQSAAKAPFLARFKVMRCGASELERLGLMAQSGEKGKKPPQQADLHELAKVQDSRVCWQAAIFKVGDDVRQDMLALQLMQLMKNAWMALGIPVKVFPYRVVATAPGCGVIECVPNSKSRDQLGRQTDFGLYEYFKTTYGDENSETFQNARRNFVRSMAAYSVFSYLLQIKDRHNGNIMIDTDGHIIHIDFGFMFESSPGGNLGFEPDFKLGEEMAAIMGQKMEAVHFREFASLCVKSFLAVRQFHKAFISLVSLMLDTGLPCFRGKTIQQFRARFVPDVGEREAARHMHTDYYMVGSRLAQDHHGHQFGSDEETLSDFEARMMQENPDILMEVVHLDKVEFPSNTINDRMRNERILSMIVGNDCNVQRVRETLTYLKKTEANNLQRDQRSNDNHNEQLETLRKLMDDEFHKQSNPKSGTRKMKGNVRRDSRDIENLAKQTLMANDFPVRKESRKRENERRDHYRLSPKSVRPTNEQRKRSRETGQGRERENEWRGDRPRFSRSYKENGERSPHNRSRSSRHQRNF</sequence>
<dbReference type="WBParaSite" id="MBELARI_LOCUS19649">
    <property type="protein sequence ID" value="MBELARI_LOCUS19649"/>
    <property type="gene ID" value="MBELARI_LOCUS19649"/>
</dbReference>
<evidence type="ECO:0000256" key="4">
    <source>
        <dbReference type="ARBA" id="ARBA00022777"/>
    </source>
</evidence>
<evidence type="ECO:0000256" key="1">
    <source>
        <dbReference type="ARBA" id="ARBA00006209"/>
    </source>
</evidence>
<dbReference type="SMART" id="SM00146">
    <property type="entry name" value="PI3Kc"/>
    <property type="match status" value="1"/>
</dbReference>
<dbReference type="InterPro" id="IPR001263">
    <property type="entry name" value="PI3K_accessory_dom"/>
</dbReference>
<dbReference type="CDD" id="cd05167">
    <property type="entry name" value="PI4Kc_III_alpha"/>
    <property type="match status" value="1"/>
</dbReference>
<feature type="region of interest" description="Disordered" evidence="5">
    <location>
        <begin position="2147"/>
        <end position="2267"/>
    </location>
</feature>
<dbReference type="PROSITE" id="PS50290">
    <property type="entry name" value="PI3_4_KINASE_3"/>
    <property type="match status" value="1"/>
</dbReference>
<dbReference type="InterPro" id="IPR015433">
    <property type="entry name" value="PI3/4_kinase"/>
</dbReference>